<evidence type="ECO:0000313" key="3">
    <source>
        <dbReference type="EMBL" id="CAB4925859.1"/>
    </source>
</evidence>
<dbReference type="InterPro" id="IPR000073">
    <property type="entry name" value="AB_hydrolase_1"/>
</dbReference>
<sequence>MTAPVVLALHGFGGSGASWDAVAQAAGDRVRVVAPDLRGHGAAADRRPVDLTSVLGDLATELEAAAASSPSGRATVAGYSLGGRVGLHLALAHPDLVERVVLVSSTSGMEDEEERAARRASDEAQAQRLERDGLEAFADRWAALPLWDGDPPAARAAQRAALAAGDADGLAAALRGLGAGAVPAVGPRLGALAAPLTVVVGARDDRYRAIGARLLRLAAQPAGEVVVPDAGHGLLREAPAAVAAALTSSCG</sequence>
<accession>A0A6J7I560</accession>
<dbReference type="SUPFAM" id="SSF53474">
    <property type="entry name" value="alpha/beta-Hydrolases"/>
    <property type="match status" value="1"/>
</dbReference>
<dbReference type="PRINTS" id="PR00111">
    <property type="entry name" value="ABHYDROLASE"/>
</dbReference>
<evidence type="ECO:0000256" key="1">
    <source>
        <dbReference type="ARBA" id="ARBA00023239"/>
    </source>
</evidence>
<dbReference type="Pfam" id="PF12697">
    <property type="entry name" value="Abhydrolase_6"/>
    <property type="match status" value="1"/>
</dbReference>
<reference evidence="3" key="1">
    <citation type="submission" date="2020-05" db="EMBL/GenBank/DDBJ databases">
        <authorList>
            <person name="Chiriac C."/>
            <person name="Salcher M."/>
            <person name="Ghai R."/>
            <person name="Kavagutti S V."/>
        </authorList>
    </citation>
    <scope>NUCLEOTIDE SEQUENCE</scope>
</reference>
<dbReference type="PANTHER" id="PTHR42916:SF1">
    <property type="entry name" value="PROTEIN PHYLLO, CHLOROPLASTIC"/>
    <property type="match status" value="1"/>
</dbReference>
<name>A0A6J7I560_9ZZZZ</name>
<dbReference type="GO" id="GO:0016829">
    <property type="term" value="F:lyase activity"/>
    <property type="evidence" value="ECO:0007669"/>
    <property type="project" value="UniProtKB-KW"/>
</dbReference>
<dbReference type="PANTHER" id="PTHR42916">
    <property type="entry name" value="2-SUCCINYL-5-ENOLPYRUVYL-6-HYDROXY-3-CYCLOHEXENE-1-CARBOXYLATE SYNTHASE"/>
    <property type="match status" value="1"/>
</dbReference>
<feature type="domain" description="AB hydrolase-1" evidence="2">
    <location>
        <begin position="6"/>
        <end position="245"/>
    </location>
</feature>
<dbReference type="AlphaFoldDB" id="A0A6J7I560"/>
<organism evidence="3">
    <name type="scientific">freshwater metagenome</name>
    <dbReference type="NCBI Taxonomy" id="449393"/>
    <lineage>
        <taxon>unclassified sequences</taxon>
        <taxon>metagenomes</taxon>
        <taxon>ecological metagenomes</taxon>
    </lineage>
</organism>
<dbReference type="Gene3D" id="3.40.50.1820">
    <property type="entry name" value="alpha/beta hydrolase"/>
    <property type="match status" value="1"/>
</dbReference>
<dbReference type="InterPro" id="IPR029058">
    <property type="entry name" value="AB_hydrolase_fold"/>
</dbReference>
<protein>
    <submittedName>
        <fullName evidence="3">Unannotated protein</fullName>
    </submittedName>
</protein>
<proteinExistence type="predicted"/>
<dbReference type="EMBL" id="CAFBMK010000131">
    <property type="protein sequence ID" value="CAB4925859.1"/>
    <property type="molecule type" value="Genomic_DNA"/>
</dbReference>
<keyword evidence="1" id="KW-0456">Lyase</keyword>
<gene>
    <name evidence="3" type="ORF">UFOPK3564_02099</name>
</gene>
<evidence type="ECO:0000259" key="2">
    <source>
        <dbReference type="Pfam" id="PF12697"/>
    </source>
</evidence>